<feature type="domain" description="HTH cro/C1-type" evidence="1">
    <location>
        <begin position="11"/>
        <end position="69"/>
    </location>
</feature>
<dbReference type="Pfam" id="PF01381">
    <property type="entry name" value="HTH_3"/>
    <property type="match status" value="1"/>
</dbReference>
<dbReference type="InterPro" id="IPR010982">
    <property type="entry name" value="Lambda_DNA-bd_dom_sf"/>
</dbReference>
<organism evidence="2 3">
    <name type="scientific">Crenobacter caeni</name>
    <dbReference type="NCBI Taxonomy" id="2705474"/>
    <lineage>
        <taxon>Bacteria</taxon>
        <taxon>Pseudomonadati</taxon>
        <taxon>Pseudomonadota</taxon>
        <taxon>Betaproteobacteria</taxon>
        <taxon>Neisseriales</taxon>
        <taxon>Neisseriaceae</taxon>
        <taxon>Crenobacter</taxon>
    </lineage>
</organism>
<dbReference type="InterPro" id="IPR001387">
    <property type="entry name" value="Cro/C1-type_HTH"/>
</dbReference>
<dbReference type="GO" id="GO:0003677">
    <property type="term" value="F:DNA binding"/>
    <property type="evidence" value="ECO:0007669"/>
    <property type="project" value="InterPro"/>
</dbReference>
<accession>A0A6B2KUJ8</accession>
<dbReference type="AlphaFoldDB" id="A0A6B2KUJ8"/>
<evidence type="ECO:0000313" key="3">
    <source>
        <dbReference type="Proteomes" id="UP000482578"/>
    </source>
</evidence>
<dbReference type="RefSeq" id="WP_163317118.1">
    <property type="nucleotide sequence ID" value="NZ_JAAGAA010000013.1"/>
</dbReference>
<gene>
    <name evidence="2" type="ORF">GZH52_13595</name>
</gene>
<proteinExistence type="predicted"/>
<dbReference type="SUPFAM" id="SSF47413">
    <property type="entry name" value="lambda repressor-like DNA-binding domains"/>
    <property type="match status" value="1"/>
</dbReference>
<reference evidence="2 3" key="1">
    <citation type="submission" date="2020-02" db="EMBL/GenBank/DDBJ databases">
        <authorList>
            <person name="Yang Z."/>
        </authorList>
    </citation>
    <scope>NUCLEOTIDE SEQUENCE [LARGE SCALE GENOMIC DNA]</scope>
    <source>
        <strain evidence="2 3">HX-7-9</strain>
    </source>
</reference>
<dbReference type="EMBL" id="JAAGAA010000013">
    <property type="protein sequence ID" value="NDV13808.1"/>
    <property type="molecule type" value="Genomic_DNA"/>
</dbReference>
<dbReference type="SMART" id="SM00530">
    <property type="entry name" value="HTH_XRE"/>
    <property type="match status" value="1"/>
</dbReference>
<dbReference type="CDD" id="cd00093">
    <property type="entry name" value="HTH_XRE"/>
    <property type="match status" value="1"/>
</dbReference>
<name>A0A6B2KUJ8_9NEIS</name>
<evidence type="ECO:0000259" key="1">
    <source>
        <dbReference type="PROSITE" id="PS50943"/>
    </source>
</evidence>
<evidence type="ECO:0000313" key="2">
    <source>
        <dbReference type="EMBL" id="NDV13808.1"/>
    </source>
</evidence>
<sequence>MPKYSPLPERLKAARLDRGLTQQQLGILLDMDPNSASARMSQYETGKHMPDYDTMKRMADELGVPVAYFFCENELDAQIIKQLGALDDEQKQALLAQLASLKARTPVIR</sequence>
<comment type="caution">
    <text evidence="2">The sequence shown here is derived from an EMBL/GenBank/DDBJ whole genome shotgun (WGS) entry which is preliminary data.</text>
</comment>
<protein>
    <submittedName>
        <fullName evidence="2">Helix-turn-helix transcriptional regulator</fullName>
    </submittedName>
</protein>
<dbReference type="PROSITE" id="PS50943">
    <property type="entry name" value="HTH_CROC1"/>
    <property type="match status" value="1"/>
</dbReference>
<keyword evidence="3" id="KW-1185">Reference proteome</keyword>
<dbReference type="Proteomes" id="UP000482578">
    <property type="component" value="Unassembled WGS sequence"/>
</dbReference>
<dbReference type="Gene3D" id="1.10.260.40">
    <property type="entry name" value="lambda repressor-like DNA-binding domains"/>
    <property type="match status" value="1"/>
</dbReference>